<keyword evidence="1" id="KW-0732">Signal</keyword>
<name>A0A4R6JKM9_9ACTN</name>
<protein>
    <recommendedName>
        <fullName evidence="4">SurA-like protein</fullName>
    </recommendedName>
</protein>
<proteinExistence type="predicted"/>
<evidence type="ECO:0000313" key="3">
    <source>
        <dbReference type="Proteomes" id="UP000294901"/>
    </source>
</evidence>
<keyword evidence="3" id="KW-1185">Reference proteome</keyword>
<dbReference type="Proteomes" id="UP000294901">
    <property type="component" value="Unassembled WGS sequence"/>
</dbReference>
<feature type="signal peptide" evidence="1">
    <location>
        <begin position="1"/>
        <end position="29"/>
    </location>
</feature>
<comment type="caution">
    <text evidence="2">The sequence shown here is derived from an EMBL/GenBank/DDBJ whole genome shotgun (WGS) entry which is preliminary data.</text>
</comment>
<feature type="chain" id="PRO_5020897079" description="SurA-like protein" evidence="1">
    <location>
        <begin position="30"/>
        <end position="259"/>
    </location>
</feature>
<sequence>MRRRLVRGLIATLLAVGVAVPSGVQPARAQDVSGSVISLVFTAVRIARGGLTQAEVEALVQQVVGLVGQARNEVISHIDGHVAARALGEMDGFAIEYANYEQFRRDQRWVRNLASRIITSASVDKRELDATQDPKAADAIGHALNVKYAMAEVAAGDAGYTAESKNLLRQRYIQANEKIMEKLEPKCEPTWTENDAYWYSKTWLCTAANGETATATETLNKVTGEWTRPQVNVDDLKVAAAVNSSWKVAKETLPTLKQP</sequence>
<evidence type="ECO:0000313" key="2">
    <source>
        <dbReference type="EMBL" id="TDO36810.1"/>
    </source>
</evidence>
<evidence type="ECO:0000256" key="1">
    <source>
        <dbReference type="SAM" id="SignalP"/>
    </source>
</evidence>
<gene>
    <name evidence="2" type="ORF">C8E87_0392</name>
</gene>
<reference evidence="2 3" key="1">
    <citation type="submission" date="2019-03" db="EMBL/GenBank/DDBJ databases">
        <title>Sequencing the genomes of 1000 actinobacteria strains.</title>
        <authorList>
            <person name="Klenk H.-P."/>
        </authorList>
    </citation>
    <scope>NUCLEOTIDE SEQUENCE [LARGE SCALE GENOMIC DNA]</scope>
    <source>
        <strain evidence="2 3">DSM 43805</strain>
    </source>
</reference>
<dbReference type="OrthoDB" id="3341927at2"/>
<dbReference type="RefSeq" id="WP_133871518.1">
    <property type="nucleotide sequence ID" value="NZ_BOMD01000071.1"/>
</dbReference>
<evidence type="ECO:0008006" key="4">
    <source>
        <dbReference type="Google" id="ProtNLM"/>
    </source>
</evidence>
<organism evidence="2 3">
    <name type="scientific">Paractinoplanes brasiliensis</name>
    <dbReference type="NCBI Taxonomy" id="52695"/>
    <lineage>
        <taxon>Bacteria</taxon>
        <taxon>Bacillati</taxon>
        <taxon>Actinomycetota</taxon>
        <taxon>Actinomycetes</taxon>
        <taxon>Micromonosporales</taxon>
        <taxon>Micromonosporaceae</taxon>
        <taxon>Paractinoplanes</taxon>
    </lineage>
</organism>
<dbReference type="EMBL" id="SNWR01000001">
    <property type="protein sequence ID" value="TDO36810.1"/>
    <property type="molecule type" value="Genomic_DNA"/>
</dbReference>
<accession>A0A4R6JKM9</accession>
<dbReference type="AlphaFoldDB" id="A0A4R6JKM9"/>